<evidence type="ECO:0000256" key="6">
    <source>
        <dbReference type="SAM" id="Coils"/>
    </source>
</evidence>
<keyword evidence="5" id="KW-0611">Plant defense</keyword>
<dbReference type="EMBL" id="LT934114">
    <property type="protein sequence ID" value="VAH52028.1"/>
    <property type="molecule type" value="Genomic_DNA"/>
</dbReference>
<evidence type="ECO:0000256" key="3">
    <source>
        <dbReference type="ARBA" id="ARBA00022737"/>
    </source>
</evidence>
<sequence length="105" mass="11669">MEAAIGWLVQTILGTLQIDKLDAWIRQAGLADDIERLRCEVERAEVAVSAVRGRAAANEPLARSLARLKDLLYEADDVVDDLDYCRLQQQVQGAVILAECMKQSE</sequence>
<feature type="domain" description="Disease resistance N-terminal" evidence="7">
    <location>
        <begin position="21"/>
        <end position="92"/>
    </location>
</feature>
<dbReference type="Gene3D" id="1.20.5.4130">
    <property type="match status" value="1"/>
</dbReference>
<dbReference type="GO" id="GO:0006952">
    <property type="term" value="P:defense response"/>
    <property type="evidence" value="ECO:0007669"/>
    <property type="project" value="UniProtKB-KW"/>
</dbReference>
<evidence type="ECO:0000256" key="4">
    <source>
        <dbReference type="ARBA" id="ARBA00022741"/>
    </source>
</evidence>
<evidence type="ECO:0000256" key="2">
    <source>
        <dbReference type="ARBA" id="ARBA00022614"/>
    </source>
</evidence>
<name>A0A9R1RSE0_TRITD</name>
<reference evidence="8 9" key="1">
    <citation type="submission" date="2017-09" db="EMBL/GenBank/DDBJ databases">
        <authorList>
            <consortium name="International Durum Wheat Genome Sequencing Consortium (IDWGSC)"/>
            <person name="Milanesi L."/>
        </authorList>
    </citation>
    <scope>NUCLEOTIDE SEQUENCE [LARGE SCALE GENOMIC DNA]</scope>
    <source>
        <strain evidence="9">cv. Svevo</strain>
    </source>
</reference>
<dbReference type="InterPro" id="IPR041118">
    <property type="entry name" value="Rx_N"/>
</dbReference>
<accession>A0A9R1RSE0</accession>
<keyword evidence="2" id="KW-0433">Leucine-rich repeat</keyword>
<feature type="coiled-coil region" evidence="6">
    <location>
        <begin position="27"/>
        <end position="54"/>
    </location>
</feature>
<evidence type="ECO:0000313" key="8">
    <source>
        <dbReference type="EMBL" id="VAH52028.1"/>
    </source>
</evidence>
<evidence type="ECO:0000256" key="1">
    <source>
        <dbReference type="ARBA" id="ARBA00008894"/>
    </source>
</evidence>
<evidence type="ECO:0000313" key="9">
    <source>
        <dbReference type="Proteomes" id="UP000324705"/>
    </source>
</evidence>
<keyword evidence="4" id="KW-0547">Nucleotide-binding</keyword>
<dbReference type="Gramene" id="TRITD2Bv1G223370.1">
    <property type="protein sequence ID" value="TRITD2Bv1G223370.1"/>
    <property type="gene ID" value="TRITD2Bv1G223370"/>
</dbReference>
<gene>
    <name evidence="8" type="ORF">TRITD_2Bv1G223370</name>
</gene>
<keyword evidence="6" id="KW-0175">Coiled coil</keyword>
<protein>
    <recommendedName>
        <fullName evidence="7">Disease resistance N-terminal domain-containing protein</fullName>
    </recommendedName>
</protein>
<dbReference type="Pfam" id="PF18052">
    <property type="entry name" value="Rx_N"/>
    <property type="match status" value="1"/>
</dbReference>
<keyword evidence="3" id="KW-0677">Repeat</keyword>
<proteinExistence type="inferred from homology"/>
<dbReference type="AlphaFoldDB" id="A0A9R1RSE0"/>
<comment type="similarity">
    <text evidence="1">Belongs to the disease resistance NB-LRR family.</text>
</comment>
<evidence type="ECO:0000256" key="5">
    <source>
        <dbReference type="ARBA" id="ARBA00022821"/>
    </source>
</evidence>
<evidence type="ECO:0000259" key="7">
    <source>
        <dbReference type="Pfam" id="PF18052"/>
    </source>
</evidence>
<organism evidence="8 9">
    <name type="scientific">Triticum turgidum subsp. durum</name>
    <name type="common">Durum wheat</name>
    <name type="synonym">Triticum durum</name>
    <dbReference type="NCBI Taxonomy" id="4567"/>
    <lineage>
        <taxon>Eukaryota</taxon>
        <taxon>Viridiplantae</taxon>
        <taxon>Streptophyta</taxon>
        <taxon>Embryophyta</taxon>
        <taxon>Tracheophyta</taxon>
        <taxon>Spermatophyta</taxon>
        <taxon>Magnoliopsida</taxon>
        <taxon>Liliopsida</taxon>
        <taxon>Poales</taxon>
        <taxon>Poaceae</taxon>
        <taxon>BOP clade</taxon>
        <taxon>Pooideae</taxon>
        <taxon>Triticodae</taxon>
        <taxon>Triticeae</taxon>
        <taxon>Triticinae</taxon>
        <taxon>Triticum</taxon>
    </lineage>
</organism>
<dbReference type="Proteomes" id="UP000324705">
    <property type="component" value="Chromosome 2B"/>
</dbReference>
<dbReference type="GO" id="GO:0000166">
    <property type="term" value="F:nucleotide binding"/>
    <property type="evidence" value="ECO:0007669"/>
    <property type="project" value="UniProtKB-KW"/>
</dbReference>
<keyword evidence="9" id="KW-1185">Reference proteome</keyword>